<evidence type="ECO:0000256" key="3">
    <source>
        <dbReference type="PROSITE-ProRule" id="PRU00409"/>
    </source>
</evidence>
<dbReference type="PANTHER" id="PTHR23132:SF23">
    <property type="entry name" value="D-ALANINE--D-ALANINE LIGASE B"/>
    <property type="match status" value="1"/>
</dbReference>
<dbReference type="RefSeq" id="WP_150415855.1">
    <property type="nucleotide sequence ID" value="NZ_VYQF01000005.1"/>
</dbReference>
<sequence length="373" mass="42339">MLPFHKELFVWVLAPFVETNDVNLDYYYDYTQSIEEFTVAFKELNLKWKWQQVTNENYKPVIDSIIAGSQPENTVIINLCDGDEINNAPGVNIIRYLKKSGLCFTGSDEYFYRTTTSKIIMKQVFEARNVATPPWQIITDDPGDAKSIFKNLGNPVIVKPAISGGSLGVGIHSVVKNSKELLLQYDKLLKGYHGWNLVDGGVFAEKFIDGPEFTTLIVGNSANARECKIYMPVERAFNSSLPPHEKFLSFDRLWEMYEEEMPVNNNEDFYNYRTPDPSFIKNICKISFDSYKAVRGKGYGRIDIRMDKNTGKMYVLEVNAQCGLSDDENFTSIGAILRLSGNSFGSLIATIIRNALTHKHIGKQKKAKQLELI</sequence>
<evidence type="ECO:0000259" key="4">
    <source>
        <dbReference type="PROSITE" id="PS50975"/>
    </source>
</evidence>
<dbReference type="PANTHER" id="PTHR23132">
    <property type="entry name" value="D-ALANINE--D-ALANINE LIGASE"/>
    <property type="match status" value="1"/>
</dbReference>
<dbReference type="EMBL" id="VYQF01000005">
    <property type="protein sequence ID" value="KAA9037620.1"/>
    <property type="molecule type" value="Genomic_DNA"/>
</dbReference>
<dbReference type="InterPro" id="IPR011761">
    <property type="entry name" value="ATP-grasp"/>
</dbReference>
<dbReference type="InterPro" id="IPR011095">
    <property type="entry name" value="Dala_Dala_lig_C"/>
</dbReference>
<proteinExistence type="inferred from homology"/>
<dbReference type="Proteomes" id="UP000326903">
    <property type="component" value="Unassembled WGS sequence"/>
</dbReference>
<reference evidence="5 6" key="1">
    <citation type="submission" date="2019-09" db="EMBL/GenBank/DDBJ databases">
        <title>Draft genome sequence of Ginsengibacter sp. BR5-29.</title>
        <authorList>
            <person name="Im W.-T."/>
        </authorList>
    </citation>
    <scope>NUCLEOTIDE SEQUENCE [LARGE SCALE GENOMIC DNA]</scope>
    <source>
        <strain evidence="5 6">BR5-29</strain>
    </source>
</reference>
<keyword evidence="3" id="KW-0067">ATP-binding</keyword>
<keyword evidence="2" id="KW-0436">Ligase</keyword>
<comment type="caution">
    <text evidence="5">The sequence shown here is derived from an EMBL/GenBank/DDBJ whole genome shotgun (WGS) entry which is preliminary data.</text>
</comment>
<evidence type="ECO:0000313" key="6">
    <source>
        <dbReference type="Proteomes" id="UP000326903"/>
    </source>
</evidence>
<dbReference type="Gene3D" id="3.30.1490.20">
    <property type="entry name" value="ATP-grasp fold, A domain"/>
    <property type="match status" value="1"/>
</dbReference>
<dbReference type="AlphaFoldDB" id="A0A5J5IEU5"/>
<dbReference type="SUPFAM" id="SSF56059">
    <property type="entry name" value="Glutathione synthetase ATP-binding domain-like"/>
    <property type="match status" value="1"/>
</dbReference>
<dbReference type="InterPro" id="IPR013815">
    <property type="entry name" value="ATP_grasp_subdomain_1"/>
</dbReference>
<organism evidence="5 6">
    <name type="scientific">Ginsengibacter hankyongi</name>
    <dbReference type="NCBI Taxonomy" id="2607284"/>
    <lineage>
        <taxon>Bacteria</taxon>
        <taxon>Pseudomonadati</taxon>
        <taxon>Bacteroidota</taxon>
        <taxon>Chitinophagia</taxon>
        <taxon>Chitinophagales</taxon>
        <taxon>Chitinophagaceae</taxon>
        <taxon>Ginsengibacter</taxon>
    </lineage>
</organism>
<dbReference type="PROSITE" id="PS50975">
    <property type="entry name" value="ATP_GRASP"/>
    <property type="match status" value="1"/>
</dbReference>
<dbReference type="GO" id="GO:0005524">
    <property type="term" value="F:ATP binding"/>
    <property type="evidence" value="ECO:0007669"/>
    <property type="project" value="UniProtKB-UniRule"/>
</dbReference>
<evidence type="ECO:0000256" key="1">
    <source>
        <dbReference type="ARBA" id="ARBA00010871"/>
    </source>
</evidence>
<evidence type="ECO:0000256" key="2">
    <source>
        <dbReference type="ARBA" id="ARBA00022598"/>
    </source>
</evidence>
<evidence type="ECO:0000313" key="5">
    <source>
        <dbReference type="EMBL" id="KAA9037620.1"/>
    </source>
</evidence>
<comment type="similarity">
    <text evidence="1">Belongs to the D-alanine--D-alanine ligase family.</text>
</comment>
<accession>A0A5J5IEU5</accession>
<name>A0A5J5IEU5_9BACT</name>
<gene>
    <name evidence="5" type="ORF">FW778_16125</name>
</gene>
<dbReference type="GO" id="GO:0046872">
    <property type="term" value="F:metal ion binding"/>
    <property type="evidence" value="ECO:0007669"/>
    <property type="project" value="InterPro"/>
</dbReference>
<feature type="domain" description="ATP-grasp" evidence="4">
    <location>
        <begin position="122"/>
        <end position="353"/>
    </location>
</feature>
<keyword evidence="6" id="KW-1185">Reference proteome</keyword>
<dbReference type="Gene3D" id="3.30.470.20">
    <property type="entry name" value="ATP-grasp fold, B domain"/>
    <property type="match status" value="1"/>
</dbReference>
<protein>
    <recommendedName>
        <fullName evidence="4">ATP-grasp domain-containing protein</fullName>
    </recommendedName>
</protein>
<dbReference type="Pfam" id="PF07478">
    <property type="entry name" value="Dala_Dala_lig_C"/>
    <property type="match status" value="1"/>
</dbReference>
<dbReference type="GO" id="GO:0008716">
    <property type="term" value="F:D-alanine-D-alanine ligase activity"/>
    <property type="evidence" value="ECO:0007669"/>
    <property type="project" value="InterPro"/>
</dbReference>
<keyword evidence="3" id="KW-0547">Nucleotide-binding</keyword>